<reference evidence="2" key="1">
    <citation type="journal article" date="2019" name="Int. J. Syst. Evol. Microbiol.">
        <title>The Global Catalogue of Microorganisms (GCM) 10K type strain sequencing project: providing services to taxonomists for standard genome sequencing and annotation.</title>
        <authorList>
            <consortium name="The Broad Institute Genomics Platform"/>
            <consortium name="The Broad Institute Genome Sequencing Center for Infectious Disease"/>
            <person name="Wu L."/>
            <person name="Ma J."/>
        </authorList>
    </citation>
    <scope>NUCLEOTIDE SEQUENCE [LARGE SCALE GENOMIC DNA]</scope>
    <source>
        <strain evidence="2">JCM 4602</strain>
    </source>
</reference>
<name>A0ABQ3C346_9ACTN</name>
<dbReference type="EMBL" id="BMUW01000009">
    <property type="protein sequence ID" value="GGZ66222.1"/>
    <property type="molecule type" value="Genomic_DNA"/>
</dbReference>
<dbReference type="Proteomes" id="UP000624183">
    <property type="component" value="Unassembled WGS sequence"/>
</dbReference>
<protein>
    <recommendedName>
        <fullName evidence="3">Lipoprotein</fullName>
    </recommendedName>
</protein>
<proteinExistence type="predicted"/>
<evidence type="ECO:0000313" key="1">
    <source>
        <dbReference type="EMBL" id="GGZ66222.1"/>
    </source>
</evidence>
<organism evidence="1 2">
    <name type="scientific">Streptomyces rubiginosohelvolus</name>
    <dbReference type="NCBI Taxonomy" id="67362"/>
    <lineage>
        <taxon>Bacteria</taxon>
        <taxon>Bacillati</taxon>
        <taxon>Actinomycetota</taxon>
        <taxon>Actinomycetes</taxon>
        <taxon>Kitasatosporales</taxon>
        <taxon>Streptomycetaceae</taxon>
        <taxon>Streptomyces</taxon>
    </lineage>
</organism>
<sequence length="182" mass="19571">MMTGTPGKRSTVSVRGAALLGAALMILPGCSSPKTFEVSELCGTKVDPALVAPFLPEGEELKVDDSLTEAGQPRCKVYVDGTLHLYLRGDIVEPDFDPLKATEQSMRRLGDPAPADIGDGATIADHGAMAVRACTYQGEKRQYVLDLDGVDRPQDTAERRRALEEFLRSQLPVAVEAEGCRP</sequence>
<evidence type="ECO:0008006" key="3">
    <source>
        <dbReference type="Google" id="ProtNLM"/>
    </source>
</evidence>
<keyword evidence="2" id="KW-1185">Reference proteome</keyword>
<evidence type="ECO:0000313" key="2">
    <source>
        <dbReference type="Proteomes" id="UP000624183"/>
    </source>
</evidence>
<accession>A0ABQ3C346</accession>
<comment type="caution">
    <text evidence="1">The sequence shown here is derived from an EMBL/GenBank/DDBJ whole genome shotgun (WGS) entry which is preliminary data.</text>
</comment>
<gene>
    <name evidence="1" type="ORF">GCM10010328_46470</name>
</gene>